<dbReference type="SUPFAM" id="SSF53187">
    <property type="entry name" value="Zn-dependent exopeptidases"/>
    <property type="match status" value="1"/>
</dbReference>
<name>Q2SKL1_HAHCH</name>
<organism evidence="2 3">
    <name type="scientific">Hahella chejuensis (strain KCTC 2396)</name>
    <dbReference type="NCBI Taxonomy" id="349521"/>
    <lineage>
        <taxon>Bacteria</taxon>
        <taxon>Pseudomonadati</taxon>
        <taxon>Pseudomonadota</taxon>
        <taxon>Gammaproteobacteria</taxon>
        <taxon>Oceanospirillales</taxon>
        <taxon>Hahellaceae</taxon>
        <taxon>Hahella</taxon>
    </lineage>
</organism>
<dbReference type="PANTHER" id="PTHR12147:SF26">
    <property type="entry name" value="PEPTIDASE M28 DOMAIN-CONTAINING PROTEIN"/>
    <property type="match status" value="1"/>
</dbReference>
<dbReference type="GO" id="GO:0008235">
    <property type="term" value="F:metalloexopeptidase activity"/>
    <property type="evidence" value="ECO:0007669"/>
    <property type="project" value="InterPro"/>
</dbReference>
<dbReference type="EMBL" id="CP000155">
    <property type="protein sequence ID" value="ABC28813.1"/>
    <property type="molecule type" value="Genomic_DNA"/>
</dbReference>
<dbReference type="KEGG" id="hch:HCH_01980"/>
<dbReference type="InterPro" id="IPR045175">
    <property type="entry name" value="M28_fam"/>
</dbReference>
<keyword evidence="2" id="KW-0031">Aminopeptidase</keyword>
<accession>Q2SKL1</accession>
<evidence type="ECO:0000313" key="3">
    <source>
        <dbReference type="Proteomes" id="UP000000238"/>
    </source>
</evidence>
<proteinExistence type="predicted"/>
<keyword evidence="2" id="KW-0645">Protease</keyword>
<dbReference type="HOGENOM" id="CLU_049425_0_0_6"/>
<dbReference type="PANTHER" id="PTHR12147">
    <property type="entry name" value="METALLOPEPTIDASE M28 FAMILY MEMBER"/>
    <property type="match status" value="1"/>
</dbReference>
<dbReference type="AlphaFoldDB" id="Q2SKL1"/>
<gene>
    <name evidence="2" type="ordered locus">HCH_01980</name>
</gene>
<dbReference type="GO" id="GO:0006508">
    <property type="term" value="P:proteolysis"/>
    <property type="evidence" value="ECO:0007669"/>
    <property type="project" value="InterPro"/>
</dbReference>
<reference evidence="2 3" key="1">
    <citation type="journal article" date="2005" name="Nucleic Acids Res.">
        <title>Genomic blueprint of Hahella chejuensis, a marine microbe producing an algicidal agent.</title>
        <authorList>
            <person name="Jeong H."/>
            <person name="Yim J.H."/>
            <person name="Lee C."/>
            <person name="Choi S.-H."/>
            <person name="Park Y.K."/>
            <person name="Yoon S.H."/>
            <person name="Hur C.-G."/>
            <person name="Kang H.-Y."/>
            <person name="Kim D."/>
            <person name="Lee H.H."/>
            <person name="Park K.H."/>
            <person name="Park S.-H."/>
            <person name="Park H.-S."/>
            <person name="Lee H.K."/>
            <person name="Oh T.K."/>
            <person name="Kim J.F."/>
        </authorList>
    </citation>
    <scope>NUCLEOTIDE SEQUENCE [LARGE SCALE GENOMIC DNA]</scope>
    <source>
        <strain evidence="2 3">KCTC 2396</strain>
    </source>
</reference>
<keyword evidence="3" id="KW-1185">Reference proteome</keyword>
<dbReference type="STRING" id="349521.HCH_01980"/>
<dbReference type="Proteomes" id="UP000000238">
    <property type="component" value="Chromosome"/>
</dbReference>
<evidence type="ECO:0000259" key="1">
    <source>
        <dbReference type="Pfam" id="PF04389"/>
    </source>
</evidence>
<dbReference type="Pfam" id="PF04389">
    <property type="entry name" value="Peptidase_M28"/>
    <property type="match status" value="1"/>
</dbReference>
<evidence type="ECO:0000313" key="2">
    <source>
        <dbReference type="EMBL" id="ABC28813.1"/>
    </source>
</evidence>
<protein>
    <submittedName>
        <fullName evidence="2">Predicted aminopeptidase</fullName>
    </submittedName>
</protein>
<dbReference type="RefSeq" id="WP_011395884.1">
    <property type="nucleotide sequence ID" value="NC_007645.1"/>
</dbReference>
<dbReference type="GO" id="GO:0004177">
    <property type="term" value="F:aminopeptidase activity"/>
    <property type="evidence" value="ECO:0007669"/>
    <property type="project" value="UniProtKB-KW"/>
</dbReference>
<dbReference type="OrthoDB" id="1521787at2"/>
<feature type="domain" description="Peptidase M28" evidence="1">
    <location>
        <begin position="101"/>
        <end position="351"/>
    </location>
</feature>
<dbReference type="InterPro" id="IPR007484">
    <property type="entry name" value="Peptidase_M28"/>
</dbReference>
<keyword evidence="2" id="KW-0378">Hydrolase</keyword>
<sequence>MFPEISTKKLLPGLACLMLATGCSNNNDSNDGGSNANKSADDYLVDLAHPTKGIGARVAGTESERKAEAYLLAELKSLGYAPSAQAFTYKDRDNNEFNSSNVIFEKAGSNADKVLVLGAHYDTAGEDLGSTGATDNGTGVSTLLDVAKRIKDKTLPYTLRFVFFGAEEKGLHGSNYYVSQLSVDDLSKIVGMVNYDTVAGGDYLYVHSADSATPYECSGDNSSYAAGDTVRKGMLNASIALDGDNDFLIHPSVDGGYQAGETGDWSDHVAFACRGIPIAYVEATNFDIDGKYGKDGYSQTVNPQFWTCFDEATVGACDKDAEVKWGEIWHTGSDRIDAMESAFPGRVSSQMEQAVKATVEFVSFADYYLP</sequence>
<dbReference type="Gene3D" id="3.40.630.10">
    <property type="entry name" value="Zn peptidases"/>
    <property type="match status" value="1"/>
</dbReference>
<dbReference type="eggNOG" id="COG2234">
    <property type="taxonomic scope" value="Bacteria"/>
</dbReference>